<accession>A0A176VWF5</accession>
<gene>
    <name evidence="3" type="ORF">AXG93_3217s1030</name>
</gene>
<sequence length="228" mass="25832">MAQILRSRSVVLAAAAVAVLLVLSWVPAIEAGKRRVHIPDDLDDVEDNEEDEDWKAWGKPKPRPRPKFDPPPDFQDGMDLGKYQREMIKRQFGPSMGFAKLRIDVPRELLVERAPELSTGVDRVVKILGVLQEEAPRLARTWTELLKTGSIDAKVIAVDKNTIMFTIPDGQDSLEVKDFVLSQPEAYEFKLGQSTFRRPGDPELDVVVERMRKERAKKKDSSSVKEEL</sequence>
<dbReference type="AlphaFoldDB" id="A0A176VWF5"/>
<dbReference type="PANTHER" id="PTHR36357:SF1">
    <property type="entry name" value="OS03G0148300 PROTEIN"/>
    <property type="match status" value="1"/>
</dbReference>
<feature type="region of interest" description="Disordered" evidence="1">
    <location>
        <begin position="43"/>
        <end position="76"/>
    </location>
</feature>
<dbReference type="GO" id="GO:0006457">
    <property type="term" value="P:protein folding"/>
    <property type="evidence" value="ECO:0007669"/>
    <property type="project" value="InterPro"/>
</dbReference>
<feature type="signal peptide" evidence="2">
    <location>
        <begin position="1"/>
        <end position="31"/>
    </location>
</feature>
<evidence type="ECO:0000256" key="2">
    <source>
        <dbReference type="SAM" id="SignalP"/>
    </source>
</evidence>
<dbReference type="PANTHER" id="PTHR36357">
    <property type="entry name" value="OS03G0148300 PROTEIN"/>
    <property type="match status" value="1"/>
</dbReference>
<feature type="compositionally biased region" description="Acidic residues" evidence="1">
    <location>
        <begin position="43"/>
        <end position="53"/>
    </location>
</feature>
<reference evidence="3" key="1">
    <citation type="submission" date="2016-03" db="EMBL/GenBank/DDBJ databases">
        <title>Mechanisms controlling the formation of the plant cell surface in tip-growing cells are functionally conserved among land plants.</title>
        <authorList>
            <person name="Honkanen S."/>
            <person name="Jones V.A."/>
            <person name="Morieri G."/>
            <person name="Champion C."/>
            <person name="Hetherington A.J."/>
            <person name="Kelly S."/>
            <person name="Saint-Marcoux D."/>
            <person name="Proust H."/>
            <person name="Prescott H."/>
            <person name="Dolan L."/>
        </authorList>
    </citation>
    <scope>NUCLEOTIDE SEQUENCE [LARGE SCALE GENOMIC DNA]</scope>
    <source>
        <tissue evidence="3">Whole gametophyte</tissue>
    </source>
</reference>
<dbReference type="InterPro" id="IPR019330">
    <property type="entry name" value="MESD"/>
</dbReference>
<protein>
    <submittedName>
        <fullName evidence="3">Uncharacterized protein</fullName>
    </submittedName>
</protein>
<feature type="chain" id="PRO_5008052089" evidence="2">
    <location>
        <begin position="32"/>
        <end position="228"/>
    </location>
</feature>
<evidence type="ECO:0000313" key="3">
    <source>
        <dbReference type="EMBL" id="OAE25087.1"/>
    </source>
</evidence>
<dbReference type="EMBL" id="LVLJ01002403">
    <property type="protein sequence ID" value="OAE25087.1"/>
    <property type="molecule type" value="Genomic_DNA"/>
</dbReference>
<evidence type="ECO:0000256" key="1">
    <source>
        <dbReference type="SAM" id="MobiDB-lite"/>
    </source>
</evidence>
<evidence type="ECO:0000313" key="4">
    <source>
        <dbReference type="Proteomes" id="UP000077202"/>
    </source>
</evidence>
<name>A0A176VWF5_MARPO</name>
<dbReference type="Pfam" id="PF10185">
    <property type="entry name" value="Mesd"/>
    <property type="match status" value="1"/>
</dbReference>
<dbReference type="Gene3D" id="3.30.70.260">
    <property type="match status" value="1"/>
</dbReference>
<proteinExistence type="predicted"/>
<dbReference type="Proteomes" id="UP000077202">
    <property type="component" value="Unassembled WGS sequence"/>
</dbReference>
<organism evidence="3 4">
    <name type="scientific">Marchantia polymorpha subsp. ruderalis</name>
    <dbReference type="NCBI Taxonomy" id="1480154"/>
    <lineage>
        <taxon>Eukaryota</taxon>
        <taxon>Viridiplantae</taxon>
        <taxon>Streptophyta</taxon>
        <taxon>Embryophyta</taxon>
        <taxon>Marchantiophyta</taxon>
        <taxon>Marchantiopsida</taxon>
        <taxon>Marchantiidae</taxon>
        <taxon>Marchantiales</taxon>
        <taxon>Marchantiaceae</taxon>
        <taxon>Marchantia</taxon>
    </lineage>
</organism>
<comment type="caution">
    <text evidence="3">The sequence shown here is derived from an EMBL/GenBank/DDBJ whole genome shotgun (WGS) entry which is preliminary data.</text>
</comment>
<keyword evidence="2" id="KW-0732">Signal</keyword>
<keyword evidence="4" id="KW-1185">Reference proteome</keyword>